<evidence type="ECO:0000313" key="2">
    <source>
        <dbReference type="Proteomes" id="UP001164250"/>
    </source>
</evidence>
<sequence length="188" mass="21626">MHMFKWRLGEIWRSFCDSGYSSSLCLQGRLAKIALSEIARRIDKEGPKTIITRKGLEEEYLNLEAKFLTTLSIVDAMQGQFYMQSEGIYRNLNPLRDQPLEVEAPTRRPQLPLPNKNSSPTSGQNSKTQKNKREKIEFYSIKRDKVSDVTAELEKLDSGFGRSSRDNSSEEIIDWEFDAFDKDLHISG</sequence>
<organism evidence="1 2">
    <name type="scientific">Pistacia atlantica</name>
    <dbReference type="NCBI Taxonomy" id="434234"/>
    <lineage>
        <taxon>Eukaryota</taxon>
        <taxon>Viridiplantae</taxon>
        <taxon>Streptophyta</taxon>
        <taxon>Embryophyta</taxon>
        <taxon>Tracheophyta</taxon>
        <taxon>Spermatophyta</taxon>
        <taxon>Magnoliopsida</taxon>
        <taxon>eudicotyledons</taxon>
        <taxon>Gunneridae</taxon>
        <taxon>Pentapetalae</taxon>
        <taxon>rosids</taxon>
        <taxon>malvids</taxon>
        <taxon>Sapindales</taxon>
        <taxon>Anacardiaceae</taxon>
        <taxon>Pistacia</taxon>
    </lineage>
</organism>
<gene>
    <name evidence="1" type="ORF">Patl1_31959</name>
</gene>
<keyword evidence="2" id="KW-1185">Reference proteome</keyword>
<proteinExistence type="predicted"/>
<dbReference type="Proteomes" id="UP001164250">
    <property type="component" value="Chromosome 9"/>
</dbReference>
<accession>A0ACC1ANX3</accession>
<evidence type="ECO:0000313" key="1">
    <source>
        <dbReference type="EMBL" id="KAJ0088377.1"/>
    </source>
</evidence>
<comment type="caution">
    <text evidence="1">The sequence shown here is derived from an EMBL/GenBank/DDBJ whole genome shotgun (WGS) entry which is preliminary data.</text>
</comment>
<reference evidence="2" key="1">
    <citation type="journal article" date="2023" name="G3 (Bethesda)">
        <title>Genome assembly and association tests identify interacting loci associated with vigor, precocity, and sex in interspecific pistachio rootstocks.</title>
        <authorList>
            <person name="Palmer W."/>
            <person name="Jacygrad E."/>
            <person name="Sagayaradj S."/>
            <person name="Cavanaugh K."/>
            <person name="Han R."/>
            <person name="Bertier L."/>
            <person name="Beede B."/>
            <person name="Kafkas S."/>
            <person name="Golino D."/>
            <person name="Preece J."/>
            <person name="Michelmore R."/>
        </authorList>
    </citation>
    <scope>NUCLEOTIDE SEQUENCE [LARGE SCALE GENOMIC DNA]</scope>
</reference>
<name>A0ACC1ANX3_9ROSI</name>
<dbReference type="EMBL" id="CM047905">
    <property type="protein sequence ID" value="KAJ0088377.1"/>
    <property type="molecule type" value="Genomic_DNA"/>
</dbReference>
<protein>
    <submittedName>
        <fullName evidence="1">Uncharacterized protein</fullName>
    </submittedName>
</protein>